<accession>A0A8T0Y908</accession>
<gene>
    <name evidence="1" type="ORF">PC113_g21924</name>
    <name evidence="2" type="ORF">PC118_g21608</name>
</gene>
<dbReference type="AlphaFoldDB" id="A0A8T0Y908"/>
<organism evidence="1 3">
    <name type="scientific">Phytophthora cactorum</name>
    <dbReference type="NCBI Taxonomy" id="29920"/>
    <lineage>
        <taxon>Eukaryota</taxon>
        <taxon>Sar</taxon>
        <taxon>Stramenopiles</taxon>
        <taxon>Oomycota</taxon>
        <taxon>Peronosporomycetes</taxon>
        <taxon>Peronosporales</taxon>
        <taxon>Peronosporaceae</taxon>
        <taxon>Phytophthora</taxon>
    </lineage>
</organism>
<evidence type="ECO:0000313" key="1">
    <source>
        <dbReference type="EMBL" id="KAG2825331.1"/>
    </source>
</evidence>
<evidence type="ECO:0000313" key="2">
    <source>
        <dbReference type="EMBL" id="KAG2962096.1"/>
    </source>
</evidence>
<proteinExistence type="predicted"/>
<reference evidence="1" key="1">
    <citation type="submission" date="2018-10" db="EMBL/GenBank/DDBJ databases">
        <title>Effector identification in a new, highly contiguous assembly of the strawberry crown rot pathogen Phytophthora cactorum.</title>
        <authorList>
            <person name="Armitage A.D."/>
            <person name="Nellist C.F."/>
            <person name="Bates H."/>
            <person name="Vickerstaff R.J."/>
            <person name="Harrison R.J."/>
        </authorList>
    </citation>
    <scope>NUCLEOTIDE SEQUENCE</scope>
    <source>
        <strain evidence="1">15-7</strain>
        <strain evidence="2">P415</strain>
    </source>
</reference>
<protein>
    <submittedName>
        <fullName evidence="1">Uncharacterized protein</fullName>
    </submittedName>
</protein>
<sequence>MFANIQIFQRNGFENVLLIQDVADRCLRQSLWRQICRRWACFETWERSWWEKPGAFLLLANGNDGHPSSEPLS</sequence>
<name>A0A8T0Y908_9STRA</name>
<dbReference type="EMBL" id="RCML01001508">
    <property type="protein sequence ID" value="KAG2962096.1"/>
    <property type="molecule type" value="Genomic_DNA"/>
</dbReference>
<dbReference type="Proteomes" id="UP000697107">
    <property type="component" value="Unassembled WGS sequence"/>
</dbReference>
<dbReference type="EMBL" id="RCMG01001520">
    <property type="protein sequence ID" value="KAG2825331.1"/>
    <property type="molecule type" value="Genomic_DNA"/>
</dbReference>
<dbReference type="Proteomes" id="UP000735874">
    <property type="component" value="Unassembled WGS sequence"/>
</dbReference>
<comment type="caution">
    <text evidence="1">The sequence shown here is derived from an EMBL/GenBank/DDBJ whole genome shotgun (WGS) entry which is preliminary data.</text>
</comment>
<evidence type="ECO:0000313" key="3">
    <source>
        <dbReference type="Proteomes" id="UP000735874"/>
    </source>
</evidence>